<keyword evidence="3" id="KW-1185">Reference proteome</keyword>
<evidence type="ECO:0000259" key="1">
    <source>
        <dbReference type="Pfam" id="PF21805"/>
    </source>
</evidence>
<dbReference type="RefSeq" id="WP_376980380.1">
    <property type="nucleotide sequence ID" value="NZ_JBHLSV010000010.1"/>
</dbReference>
<feature type="non-terminal residue" evidence="2">
    <location>
        <position position="84"/>
    </location>
</feature>
<dbReference type="Pfam" id="PF21805">
    <property type="entry name" value="Imm5_like"/>
    <property type="match status" value="1"/>
</dbReference>
<dbReference type="Proteomes" id="UP001589793">
    <property type="component" value="Unassembled WGS sequence"/>
</dbReference>
<comment type="caution">
    <text evidence="2">The sequence shown here is derived from an EMBL/GenBank/DDBJ whole genome shotgun (WGS) entry which is preliminary data.</text>
</comment>
<organism evidence="2 3">
    <name type="scientific">Brachybacterium hainanense</name>
    <dbReference type="NCBI Taxonomy" id="1541174"/>
    <lineage>
        <taxon>Bacteria</taxon>
        <taxon>Bacillati</taxon>
        <taxon>Actinomycetota</taxon>
        <taxon>Actinomycetes</taxon>
        <taxon>Micrococcales</taxon>
        <taxon>Dermabacteraceae</taxon>
        <taxon>Brachybacterium</taxon>
    </lineage>
</organism>
<feature type="domain" description="Imm-5-like" evidence="1">
    <location>
        <begin position="19"/>
        <end position="81"/>
    </location>
</feature>
<reference evidence="2 3" key="1">
    <citation type="submission" date="2024-09" db="EMBL/GenBank/DDBJ databases">
        <authorList>
            <person name="Sun Q."/>
            <person name="Mori K."/>
        </authorList>
    </citation>
    <scope>NUCLEOTIDE SEQUENCE [LARGE SCALE GENOMIC DNA]</scope>
    <source>
        <strain evidence="2 3">CICC 10874</strain>
    </source>
</reference>
<name>A0ABV6RBK4_9MICO</name>
<gene>
    <name evidence="2" type="ORF">ACFFF6_10410</name>
</gene>
<accession>A0ABV6RBK4</accession>
<evidence type="ECO:0000313" key="2">
    <source>
        <dbReference type="EMBL" id="MFC0674365.1"/>
    </source>
</evidence>
<proteinExistence type="predicted"/>
<protein>
    <submittedName>
        <fullName evidence="2">Immunity protein</fullName>
    </submittedName>
</protein>
<dbReference type="InterPro" id="IPR048667">
    <property type="entry name" value="Imm5-like"/>
</dbReference>
<dbReference type="EMBL" id="JBHLSV010000010">
    <property type="protein sequence ID" value="MFC0674365.1"/>
    <property type="molecule type" value="Genomic_DNA"/>
</dbReference>
<sequence length="84" mass="9265">MILPAVRDPRLITIRRGGTLRDEDHRLLALWAADCAEHVLELFEDARPEDPRPREAIAAARAWAGGELPMMRARAAGGHVMGAE</sequence>
<evidence type="ECO:0000313" key="3">
    <source>
        <dbReference type="Proteomes" id="UP001589793"/>
    </source>
</evidence>